<dbReference type="Proteomes" id="UP001168380">
    <property type="component" value="Unassembled WGS sequence"/>
</dbReference>
<evidence type="ECO:0008006" key="3">
    <source>
        <dbReference type="Google" id="ProtNLM"/>
    </source>
</evidence>
<sequence>MAMIPKTLDEVLSYTHAFHERLAYHLLQCQGRQPSEREQMLLLHLAQQEKKLASTIAKLQGAAHQGVLGTWYYEYTDRHPIAAFQPDSIDFSDMDCDAISATIAELHDQLVDLYRHMHDRSESNSAKEFTAELLDIQCSQAKLVSFDSGRVQEI</sequence>
<comment type="caution">
    <text evidence="1">The sequence shown here is derived from an EMBL/GenBank/DDBJ whole genome shotgun (WGS) entry which is preliminary data.</text>
</comment>
<proteinExistence type="predicted"/>
<protein>
    <recommendedName>
        <fullName evidence="3">ATPase</fullName>
    </recommendedName>
</protein>
<dbReference type="RefSeq" id="WP_302711057.1">
    <property type="nucleotide sequence ID" value="NZ_JAULRT010000032.1"/>
</dbReference>
<name>A0ABT8TBH1_9GAMM</name>
<accession>A0ABT8TBH1</accession>
<evidence type="ECO:0000313" key="2">
    <source>
        <dbReference type="Proteomes" id="UP001168380"/>
    </source>
</evidence>
<organism evidence="1 2">
    <name type="scientific">Gilvimarinus algae</name>
    <dbReference type="NCBI Taxonomy" id="3058037"/>
    <lineage>
        <taxon>Bacteria</taxon>
        <taxon>Pseudomonadati</taxon>
        <taxon>Pseudomonadota</taxon>
        <taxon>Gammaproteobacteria</taxon>
        <taxon>Cellvibrionales</taxon>
        <taxon>Cellvibrionaceae</taxon>
        <taxon>Gilvimarinus</taxon>
    </lineage>
</organism>
<evidence type="ECO:0000313" key="1">
    <source>
        <dbReference type="EMBL" id="MDO3380934.1"/>
    </source>
</evidence>
<gene>
    <name evidence="1" type="ORF">QWI16_02035</name>
</gene>
<dbReference type="EMBL" id="JAULRT010000032">
    <property type="protein sequence ID" value="MDO3380934.1"/>
    <property type="molecule type" value="Genomic_DNA"/>
</dbReference>
<keyword evidence="2" id="KW-1185">Reference proteome</keyword>
<reference evidence="1" key="1">
    <citation type="submission" date="2023-07" db="EMBL/GenBank/DDBJ databases">
        <title>Gilvimarinus algae sp. nov., isolated from the surface of Kelp.</title>
        <authorList>
            <person name="Sun Y.Y."/>
            <person name="Gong Y."/>
            <person name="Du Z.J."/>
        </authorList>
    </citation>
    <scope>NUCLEOTIDE SEQUENCE</scope>
    <source>
        <strain evidence="1">SDUM040014</strain>
    </source>
</reference>